<keyword evidence="2" id="KW-1185">Reference proteome</keyword>
<dbReference type="Pfam" id="PF13170">
    <property type="entry name" value="DUF4003"/>
    <property type="match status" value="1"/>
</dbReference>
<name>A0ABU9XG19_9BACI</name>
<evidence type="ECO:0000313" key="2">
    <source>
        <dbReference type="Proteomes" id="UP001444625"/>
    </source>
</evidence>
<dbReference type="InterPro" id="IPR025062">
    <property type="entry name" value="DUF4003"/>
</dbReference>
<gene>
    <name evidence="1" type="ORF">ABC228_08515</name>
</gene>
<protein>
    <submittedName>
        <fullName evidence="1">DUF4003 family protein</fullName>
    </submittedName>
</protein>
<reference evidence="1 2" key="1">
    <citation type="submission" date="2024-05" db="EMBL/GenBank/DDBJ databases">
        <authorList>
            <person name="Haq I."/>
            <person name="Ullah Z."/>
            <person name="Ahmad R."/>
            <person name="Li M."/>
            <person name="Tong Y."/>
        </authorList>
    </citation>
    <scope>NUCLEOTIDE SEQUENCE [LARGE SCALE GENOMIC DNA]</scope>
    <source>
        <strain evidence="1 2">16A2E</strain>
    </source>
</reference>
<evidence type="ECO:0000313" key="1">
    <source>
        <dbReference type="EMBL" id="MEN2767229.1"/>
    </source>
</evidence>
<organism evidence="1 2">
    <name type="scientific">Ornithinibacillus xuwenensis</name>
    <dbReference type="NCBI Taxonomy" id="3144668"/>
    <lineage>
        <taxon>Bacteria</taxon>
        <taxon>Bacillati</taxon>
        <taxon>Bacillota</taxon>
        <taxon>Bacilli</taxon>
        <taxon>Bacillales</taxon>
        <taxon>Bacillaceae</taxon>
        <taxon>Ornithinibacillus</taxon>
    </lineage>
</organism>
<proteinExistence type="predicted"/>
<dbReference type="Proteomes" id="UP001444625">
    <property type="component" value="Unassembled WGS sequence"/>
</dbReference>
<comment type="caution">
    <text evidence="1">The sequence shown here is derived from an EMBL/GenBank/DDBJ whole genome shotgun (WGS) entry which is preliminary data.</text>
</comment>
<accession>A0ABU9XG19</accession>
<dbReference type="EMBL" id="JBDIML010000002">
    <property type="protein sequence ID" value="MEN2767229.1"/>
    <property type="molecule type" value="Genomic_DNA"/>
</dbReference>
<dbReference type="RefSeq" id="WP_345824691.1">
    <property type="nucleotide sequence ID" value="NZ_JBDIML010000002.1"/>
</dbReference>
<sequence length="322" mass="37201">MNTKMDNYMNYYEELKQQLKWKVSDKRILMTISSIYVLHEKELRMNRFLDLAETIKRNASLFSSMRSYARFTTAAIFDVNFEEPDEKIQQLFDLYDRFREKKLSSGTYTYIAASILIINNTTNPEQKIERMKEIYDGMKKEHLFLTSSEDYPLATLLALEETPNIIQHIEGFYEDLSKSGFRKGNDLQFLSHILALGKDVSKNILISRAQYVMDSFNHAGIKPKTSYYPVIGMLALLPQEEFDMQHIKAMYTFLNEQKDFKWQKDMNVMMATSFFVHDKLDHKGLAETSLSTILEAILQAQQAVMIATIAASTAASNNNSGS</sequence>